<accession>A0ABD5UTH2</accession>
<evidence type="ECO:0000256" key="4">
    <source>
        <dbReference type="ARBA" id="ARBA00023163"/>
    </source>
</evidence>
<feature type="compositionally biased region" description="Acidic residues" evidence="6">
    <location>
        <begin position="201"/>
        <end position="217"/>
    </location>
</feature>
<dbReference type="PANTHER" id="PTHR30055">
    <property type="entry name" value="HTH-TYPE TRANSCRIPTIONAL REGULATOR RUTR"/>
    <property type="match status" value="1"/>
</dbReference>
<reference evidence="8 9" key="1">
    <citation type="journal article" date="2019" name="Int. J. Syst. Evol. Microbiol.">
        <title>The Global Catalogue of Microorganisms (GCM) 10K type strain sequencing project: providing services to taxonomists for standard genome sequencing and annotation.</title>
        <authorList>
            <consortium name="The Broad Institute Genomics Platform"/>
            <consortium name="The Broad Institute Genome Sequencing Center for Infectious Disease"/>
            <person name="Wu L."/>
            <person name="Ma J."/>
        </authorList>
    </citation>
    <scope>NUCLEOTIDE SEQUENCE [LARGE SCALE GENOMIC DNA]</scope>
    <source>
        <strain evidence="8 9">SKJ47</strain>
    </source>
</reference>
<keyword evidence="1" id="KW-0678">Repressor</keyword>
<dbReference type="GO" id="GO:0003677">
    <property type="term" value="F:DNA binding"/>
    <property type="evidence" value="ECO:0007669"/>
    <property type="project" value="UniProtKB-UniRule"/>
</dbReference>
<evidence type="ECO:0000259" key="7">
    <source>
        <dbReference type="PROSITE" id="PS50977"/>
    </source>
</evidence>
<keyword evidence="3 5" id="KW-0238">DNA-binding</keyword>
<evidence type="ECO:0000313" key="9">
    <source>
        <dbReference type="Proteomes" id="UP001596296"/>
    </source>
</evidence>
<dbReference type="RefSeq" id="WP_379740626.1">
    <property type="nucleotide sequence ID" value="NZ_JBHSVN010000001.1"/>
</dbReference>
<dbReference type="Pfam" id="PF00440">
    <property type="entry name" value="TetR_N"/>
    <property type="match status" value="1"/>
</dbReference>
<evidence type="ECO:0000256" key="3">
    <source>
        <dbReference type="ARBA" id="ARBA00023125"/>
    </source>
</evidence>
<comment type="caution">
    <text evidence="8">The sequence shown here is derived from an EMBL/GenBank/DDBJ whole genome shotgun (WGS) entry which is preliminary data.</text>
</comment>
<dbReference type="InterPro" id="IPR009057">
    <property type="entry name" value="Homeodomain-like_sf"/>
</dbReference>
<evidence type="ECO:0000256" key="1">
    <source>
        <dbReference type="ARBA" id="ARBA00022491"/>
    </source>
</evidence>
<dbReference type="SUPFAM" id="SSF46689">
    <property type="entry name" value="Homeodomain-like"/>
    <property type="match status" value="1"/>
</dbReference>
<dbReference type="SUPFAM" id="SSF48498">
    <property type="entry name" value="Tetracyclin repressor-like, C-terminal domain"/>
    <property type="match status" value="1"/>
</dbReference>
<dbReference type="AlphaFoldDB" id="A0ABD5UTH2"/>
<feature type="DNA-binding region" description="H-T-H motif" evidence="5">
    <location>
        <begin position="33"/>
        <end position="52"/>
    </location>
</feature>
<dbReference type="InterPro" id="IPR001647">
    <property type="entry name" value="HTH_TetR"/>
</dbReference>
<dbReference type="PROSITE" id="PS50977">
    <property type="entry name" value="HTH_TETR_2"/>
    <property type="match status" value="1"/>
</dbReference>
<feature type="region of interest" description="Disordered" evidence="6">
    <location>
        <begin position="197"/>
        <end position="217"/>
    </location>
</feature>
<organism evidence="8 9">
    <name type="scientific">Halopenitus salinus</name>
    <dbReference type="NCBI Taxonomy" id="1198295"/>
    <lineage>
        <taxon>Archaea</taxon>
        <taxon>Methanobacteriati</taxon>
        <taxon>Methanobacteriota</taxon>
        <taxon>Stenosarchaea group</taxon>
        <taxon>Halobacteria</taxon>
        <taxon>Halobacteriales</taxon>
        <taxon>Haloferacaceae</taxon>
        <taxon>Halopenitus</taxon>
    </lineage>
</organism>
<name>A0ABD5UTH2_9EURY</name>
<dbReference type="Pfam" id="PF13977">
    <property type="entry name" value="TetR_C_6"/>
    <property type="match status" value="1"/>
</dbReference>
<dbReference type="Gene3D" id="1.10.357.10">
    <property type="entry name" value="Tetracycline Repressor, domain 2"/>
    <property type="match status" value="1"/>
</dbReference>
<protein>
    <submittedName>
        <fullName evidence="8">TetR/AcrR family transcriptional regulator</fullName>
    </submittedName>
</protein>
<gene>
    <name evidence="8" type="ORF">ACFQE9_03915</name>
</gene>
<dbReference type="InterPro" id="IPR039538">
    <property type="entry name" value="BetI_C"/>
</dbReference>
<keyword evidence="4" id="KW-0804">Transcription</keyword>
<dbReference type="PRINTS" id="PR00455">
    <property type="entry name" value="HTHTETR"/>
</dbReference>
<evidence type="ECO:0000256" key="2">
    <source>
        <dbReference type="ARBA" id="ARBA00023015"/>
    </source>
</evidence>
<keyword evidence="9" id="KW-1185">Reference proteome</keyword>
<dbReference type="InterPro" id="IPR050109">
    <property type="entry name" value="HTH-type_TetR-like_transc_reg"/>
</dbReference>
<dbReference type="PANTHER" id="PTHR30055:SF234">
    <property type="entry name" value="HTH-TYPE TRANSCRIPTIONAL REGULATOR BETI"/>
    <property type="match status" value="1"/>
</dbReference>
<dbReference type="Proteomes" id="UP001596296">
    <property type="component" value="Unassembled WGS sequence"/>
</dbReference>
<sequence>MADRSERSHPNPEEEIMRATYRALCEYGYADLTMKRIAEEYGKSTAAIHYHYDTKDDLLVAFLEFILDHLKAAVHEVETTDPRTRLDHLLDQLLVVPEDHYDLLVAMLEMRGQAPYNETFRERFERNDEYVRYMLETVIDQGREEGVFCDADAEHVARGLATIVDGARTRAVTFEDARVLETARRTADEYVRAMLLRDEPGESDGLDEPDEPNDGES</sequence>
<evidence type="ECO:0000313" key="8">
    <source>
        <dbReference type="EMBL" id="MFC6891765.1"/>
    </source>
</evidence>
<feature type="domain" description="HTH tetR-type" evidence="7">
    <location>
        <begin position="10"/>
        <end position="70"/>
    </location>
</feature>
<dbReference type="InterPro" id="IPR036271">
    <property type="entry name" value="Tet_transcr_reg_TetR-rel_C_sf"/>
</dbReference>
<evidence type="ECO:0000256" key="5">
    <source>
        <dbReference type="PROSITE-ProRule" id="PRU00335"/>
    </source>
</evidence>
<keyword evidence="2" id="KW-0805">Transcription regulation</keyword>
<proteinExistence type="predicted"/>
<dbReference type="EMBL" id="JBHSXL010000003">
    <property type="protein sequence ID" value="MFC6891765.1"/>
    <property type="molecule type" value="Genomic_DNA"/>
</dbReference>
<evidence type="ECO:0000256" key="6">
    <source>
        <dbReference type="SAM" id="MobiDB-lite"/>
    </source>
</evidence>